<dbReference type="InterPro" id="IPR025668">
    <property type="entry name" value="Tnp_DDE_dom"/>
</dbReference>
<proteinExistence type="predicted"/>
<dbReference type="Pfam" id="PF13737">
    <property type="entry name" value="DDE_Tnp_1_5"/>
    <property type="match status" value="1"/>
</dbReference>
<dbReference type="EMBL" id="SPMZ01000071">
    <property type="protein sequence ID" value="NMQ20958.1"/>
    <property type="molecule type" value="Genomic_DNA"/>
</dbReference>
<reference evidence="2 3" key="1">
    <citation type="submission" date="2019-03" db="EMBL/GenBank/DDBJ databases">
        <title>Metabolic reconstructions from genomes of highly enriched 'Candidatus Accumulibacter' and 'Candidatus Competibacter' bioreactor populations.</title>
        <authorList>
            <person name="Annavajhala M.K."/>
            <person name="Welles L."/>
            <person name="Abbas B."/>
            <person name="Sorokin D."/>
            <person name="Park H."/>
            <person name="Van Loosdrecht M."/>
            <person name="Chandran K."/>
        </authorList>
    </citation>
    <scope>NUCLEOTIDE SEQUENCE [LARGE SCALE GENOMIC DNA]</scope>
    <source>
        <strain evidence="2 3">SBR_G</strain>
    </source>
</reference>
<organism evidence="2 3">
    <name type="scientific">Candidatus Competibacter phosphatis</name>
    <dbReference type="NCBI Taxonomy" id="221280"/>
    <lineage>
        <taxon>Bacteria</taxon>
        <taxon>Pseudomonadati</taxon>
        <taxon>Pseudomonadota</taxon>
        <taxon>Gammaproteobacteria</taxon>
        <taxon>Candidatus Competibacteraceae</taxon>
        <taxon>Candidatus Competibacter</taxon>
    </lineage>
</organism>
<feature type="domain" description="Transposase DDE" evidence="1">
    <location>
        <begin position="13"/>
        <end position="85"/>
    </location>
</feature>
<comment type="caution">
    <text evidence="2">The sequence shown here is derived from an EMBL/GenBank/DDBJ whole genome shotgun (WGS) entry which is preliminary data.</text>
</comment>
<evidence type="ECO:0000259" key="1">
    <source>
        <dbReference type="Pfam" id="PF13737"/>
    </source>
</evidence>
<sequence>MRNWRAYNAALVDRGSLTVGWDETALERWHETERTRRRSAPKRDTDWAAQWGLVMRKVFHWPLRALEGLLRSLLALLRVTRSTPRTTARSADGRQNGRCGSDAACVRNPGMW</sequence>
<dbReference type="Proteomes" id="UP000760480">
    <property type="component" value="Unassembled WGS sequence"/>
</dbReference>
<evidence type="ECO:0000313" key="2">
    <source>
        <dbReference type="EMBL" id="NMQ20958.1"/>
    </source>
</evidence>
<gene>
    <name evidence="2" type="ORF">E4P82_18230</name>
</gene>
<evidence type="ECO:0000313" key="3">
    <source>
        <dbReference type="Proteomes" id="UP000760480"/>
    </source>
</evidence>
<name>A0ABX1TS92_9GAMM</name>
<accession>A0ABX1TS92</accession>
<keyword evidence="3" id="KW-1185">Reference proteome</keyword>
<protein>
    <recommendedName>
        <fullName evidence="1">Transposase DDE domain-containing protein</fullName>
    </recommendedName>
</protein>